<proteinExistence type="predicted"/>
<reference evidence="1 2" key="1">
    <citation type="submission" date="2015-12" db="EMBL/GenBank/DDBJ databases">
        <title>Genome sequence of Thalassospira lucentensis MCCC 1A02072.</title>
        <authorList>
            <person name="Lu L."/>
            <person name="Lai Q."/>
            <person name="Shao Z."/>
            <person name="Qian P."/>
        </authorList>
    </citation>
    <scope>NUCLEOTIDE SEQUENCE [LARGE SCALE GENOMIC DNA]</scope>
    <source>
        <strain evidence="1 2">MCCC 1A02072</strain>
    </source>
</reference>
<name>A0A154L4H0_9PROT</name>
<dbReference type="OrthoDB" id="7861975at2"/>
<protein>
    <recommendedName>
        <fullName evidence="3">DUF1127 domain-containing protein</fullName>
    </recommendedName>
</protein>
<comment type="caution">
    <text evidence="1">The sequence shown here is derived from an EMBL/GenBank/DDBJ whole genome shotgun (WGS) entry which is preliminary data.</text>
</comment>
<evidence type="ECO:0000313" key="2">
    <source>
        <dbReference type="Proteomes" id="UP000076335"/>
    </source>
</evidence>
<gene>
    <name evidence="1" type="ORF">AUP42_20465</name>
</gene>
<dbReference type="Proteomes" id="UP000076335">
    <property type="component" value="Unassembled WGS sequence"/>
</dbReference>
<organism evidence="1 2">
    <name type="scientific">Thalassospira lucentensis</name>
    <dbReference type="NCBI Taxonomy" id="168935"/>
    <lineage>
        <taxon>Bacteria</taxon>
        <taxon>Pseudomonadati</taxon>
        <taxon>Pseudomonadota</taxon>
        <taxon>Alphaproteobacteria</taxon>
        <taxon>Rhodospirillales</taxon>
        <taxon>Thalassospiraceae</taxon>
        <taxon>Thalassospira</taxon>
    </lineage>
</organism>
<dbReference type="EMBL" id="LPVY01000013">
    <property type="protein sequence ID" value="KZB64155.1"/>
    <property type="molecule type" value="Genomic_DNA"/>
</dbReference>
<evidence type="ECO:0000313" key="1">
    <source>
        <dbReference type="EMBL" id="KZB64155.1"/>
    </source>
</evidence>
<accession>A0A154L4H0</accession>
<dbReference type="RefSeq" id="WP_062952131.1">
    <property type="nucleotide sequence ID" value="NZ_LPVY01000013.1"/>
</dbReference>
<dbReference type="AlphaFoldDB" id="A0A154L4H0"/>
<evidence type="ECO:0008006" key="3">
    <source>
        <dbReference type="Google" id="ProtNLM"/>
    </source>
</evidence>
<sequence length="110" mass="12864">MAAQISCEPTVAAKTDVTSRSDGVWARMTGFWAKWRVRREAYRRNLREVDAMLAMEDWMLQDVYGVGHGDVIAAKRSLMANRHNPGWRLSLFLQDRIEANRKEKQRWKGR</sequence>